<comment type="caution">
    <text evidence="1">The sequence shown here is derived from an EMBL/GenBank/DDBJ whole genome shotgun (WGS) entry which is preliminary data.</text>
</comment>
<evidence type="ECO:0008006" key="3">
    <source>
        <dbReference type="Google" id="ProtNLM"/>
    </source>
</evidence>
<sequence length="312" mass="34400">MIEISIVASHLAPLRKGDKEVVPWFEILGNSSATPSVGVCIECYQDFHQLHYDLSARFPDAFKQLPLPTPSHFHLPVSKAVRLNHRAIRFQYELNVYLHRVLEIHSGIENCISSKPSSTKHMTTRLAPLAFSTYSPPSSTSTWDDTAALSSDSSAQPVQSTSRVLRPPAFSFPNLNANHQPIPPAPSSLVILYGQPMHWSGYGGLLFGLFKPHPWSRACGIMSQDKAAAALIAESASNWASRLPKQFNDSCHLRCAETAKYLCVTRHHQLGPTSHRPRAALFRVVSPYNNQGSDVLHATDDVCFQAGYATCG</sequence>
<dbReference type="Proteomes" id="UP000469452">
    <property type="component" value="Unassembled WGS sequence"/>
</dbReference>
<gene>
    <name evidence="1" type="ORF">AaE_014443</name>
</gene>
<evidence type="ECO:0000313" key="2">
    <source>
        <dbReference type="Proteomes" id="UP000469452"/>
    </source>
</evidence>
<protein>
    <recommendedName>
        <fullName evidence="3">PX domain-containing protein</fullName>
    </recommendedName>
</protein>
<evidence type="ECO:0000313" key="1">
    <source>
        <dbReference type="EMBL" id="KAF0705610.1"/>
    </source>
</evidence>
<dbReference type="AlphaFoldDB" id="A0A6A4Z034"/>
<name>A0A6A4Z034_APHAT</name>
<accession>A0A6A4Z034</accession>
<organism evidence="1 2">
    <name type="scientific">Aphanomyces astaci</name>
    <name type="common">Crayfish plague agent</name>
    <dbReference type="NCBI Taxonomy" id="112090"/>
    <lineage>
        <taxon>Eukaryota</taxon>
        <taxon>Sar</taxon>
        <taxon>Stramenopiles</taxon>
        <taxon>Oomycota</taxon>
        <taxon>Saprolegniomycetes</taxon>
        <taxon>Saprolegniales</taxon>
        <taxon>Verrucalvaceae</taxon>
        <taxon>Aphanomyces</taxon>
    </lineage>
</organism>
<dbReference type="EMBL" id="VJMI01020055">
    <property type="protein sequence ID" value="KAF0705610.1"/>
    <property type="molecule type" value="Genomic_DNA"/>
</dbReference>
<proteinExistence type="predicted"/>
<reference evidence="1 2" key="1">
    <citation type="submission" date="2019-06" db="EMBL/GenBank/DDBJ databases">
        <title>Genomics analysis of Aphanomyces spp. identifies a new class of oomycete effector associated with host adaptation.</title>
        <authorList>
            <person name="Gaulin E."/>
        </authorList>
    </citation>
    <scope>NUCLEOTIDE SEQUENCE [LARGE SCALE GENOMIC DNA]</scope>
    <source>
        <strain evidence="1 2">E</strain>
    </source>
</reference>